<gene>
    <name evidence="7" type="ORF">FHX46_001480</name>
</gene>
<dbReference type="GO" id="GO:0005524">
    <property type="term" value="F:ATP binding"/>
    <property type="evidence" value="ECO:0007669"/>
    <property type="project" value="UniProtKB-KW"/>
</dbReference>
<dbReference type="InterPro" id="IPR027417">
    <property type="entry name" value="P-loop_NTPase"/>
</dbReference>
<dbReference type="SMART" id="SM00028">
    <property type="entry name" value="TPR"/>
    <property type="match status" value="6"/>
</dbReference>
<name>A0ABX0SUA7_9PSEU</name>
<keyword evidence="4" id="KW-0804">Transcription</keyword>
<dbReference type="GO" id="GO:0003677">
    <property type="term" value="F:DNA binding"/>
    <property type="evidence" value="ECO:0007669"/>
    <property type="project" value="UniProtKB-KW"/>
</dbReference>
<organism evidence="7 8">
    <name type="scientific">Amycolatopsis viridis</name>
    <dbReference type="NCBI Taxonomy" id="185678"/>
    <lineage>
        <taxon>Bacteria</taxon>
        <taxon>Bacillati</taxon>
        <taxon>Actinomycetota</taxon>
        <taxon>Actinomycetes</taxon>
        <taxon>Pseudonocardiales</taxon>
        <taxon>Pseudonocardiaceae</taxon>
        <taxon>Amycolatopsis</taxon>
    </lineage>
</organism>
<dbReference type="SMART" id="SM01043">
    <property type="entry name" value="BTAD"/>
    <property type="match status" value="1"/>
</dbReference>
<keyword evidence="2" id="KW-0805">Transcription regulation</keyword>
<dbReference type="InterPro" id="IPR042197">
    <property type="entry name" value="Apaf_helical"/>
</dbReference>
<dbReference type="InterPro" id="IPR051677">
    <property type="entry name" value="AfsR-DnrI-RedD_regulator"/>
</dbReference>
<dbReference type="InterPro" id="IPR019734">
    <property type="entry name" value="TPR_rpt"/>
</dbReference>
<evidence type="ECO:0000259" key="5">
    <source>
        <dbReference type="SMART" id="SM00862"/>
    </source>
</evidence>
<reference evidence="7 8" key="1">
    <citation type="submission" date="2020-03" db="EMBL/GenBank/DDBJ databases">
        <title>Sequencing the genomes of 1000 actinobacteria strains.</title>
        <authorList>
            <person name="Klenk H.-P."/>
        </authorList>
    </citation>
    <scope>NUCLEOTIDE SEQUENCE [LARGE SCALE GENOMIC DNA]</scope>
    <source>
        <strain evidence="7 8">DSM 45668</strain>
    </source>
</reference>
<dbReference type="InterPro" id="IPR016032">
    <property type="entry name" value="Sig_transdc_resp-reg_C-effctor"/>
</dbReference>
<evidence type="ECO:0000256" key="1">
    <source>
        <dbReference type="ARBA" id="ARBA00005820"/>
    </source>
</evidence>
<dbReference type="CDD" id="cd15831">
    <property type="entry name" value="BTAD"/>
    <property type="match status" value="1"/>
</dbReference>
<dbReference type="Pfam" id="PF03704">
    <property type="entry name" value="BTAD"/>
    <property type="match status" value="1"/>
</dbReference>
<dbReference type="SMART" id="SM00862">
    <property type="entry name" value="Trans_reg_C"/>
    <property type="match status" value="1"/>
</dbReference>
<evidence type="ECO:0000313" key="7">
    <source>
        <dbReference type="EMBL" id="NIH78950.1"/>
    </source>
</evidence>
<feature type="domain" description="OmpR/PhoB-type" evidence="5">
    <location>
        <begin position="15"/>
        <end position="86"/>
    </location>
</feature>
<dbReference type="SUPFAM" id="SSF46894">
    <property type="entry name" value="C-terminal effector domain of the bipartite response regulators"/>
    <property type="match status" value="1"/>
</dbReference>
<dbReference type="Gene3D" id="3.40.50.300">
    <property type="entry name" value="P-loop containing nucleotide triphosphate hydrolases"/>
    <property type="match status" value="1"/>
</dbReference>
<evidence type="ECO:0000256" key="2">
    <source>
        <dbReference type="ARBA" id="ARBA00023015"/>
    </source>
</evidence>
<feature type="domain" description="Bacterial transcriptional activator" evidence="6">
    <location>
        <begin position="93"/>
        <end position="231"/>
    </location>
</feature>
<accession>A0ABX0SUA7</accession>
<keyword evidence="8" id="KW-1185">Reference proteome</keyword>
<dbReference type="InterPro" id="IPR036388">
    <property type="entry name" value="WH-like_DNA-bd_sf"/>
</dbReference>
<dbReference type="PANTHER" id="PTHR35807:SF1">
    <property type="entry name" value="TRANSCRIPTIONAL REGULATOR REDD"/>
    <property type="match status" value="1"/>
</dbReference>
<keyword evidence="7" id="KW-0547">Nucleotide-binding</keyword>
<dbReference type="Gene3D" id="1.10.8.430">
    <property type="entry name" value="Helical domain of apoptotic protease-activating factors"/>
    <property type="match status" value="1"/>
</dbReference>
<sequence length="946" mass="102671">MFFRVLGPLEVEVRGRPAPLGGPKPRLLLAALLLQPNATVSADTLTDVLWPDRAPRSAAANLRTYVHGLRRLLGDRIEGRAGGYLLRVAPDELDATLAEQLAARAHTEPAAALLDRAAGLWRGEVLEDLPHHHTWLSTVARLRELRLSVQEHRLRLRVESGRHDEAVADLRGLLAEHPLREELWRLLIVALGAAGRQVEALAAYAEAEQLLRAELDTEPGARLRQAVAEVGTVTPVCQLPLDLPDFTGRAEPLAELTGVLDGERTSVVVLSGPPGAGKSALAVHAAHVVRDRYPDGQLYVDLRGTSDSPRRPLDVLAELLHALGVPDPAIPRELGERSALLRSRLAGRRVCVVLDDAGCAAQVRPLLPGAGACAVLVTSRGRLPDLTGARHADVGVLSGAEAAELLTRIAGPARTQAEPAAAAEIVEACGRLPLAIRIAGARLSLRREWTLRTLARRLADERRRLDELRVGDLAVRASLTLSYEQLPGSCARAFRALAALGPLPFPGWMVGALLGRECADEVLDALVDAHLVESVGRRYRLHDLVRCYARELADPADDGVRRVVEGCLSLATEAAERMPVRFFGATPGPLPPGLWCPDRTVLADPVAWYAGEQPVALVELAVRHGLDALAWQLATAFAPYFDLRGHHEDWRRTHELALGAAERTGDPRGQAVVLRNLGQLEVYQDDYAAAHSAFTRALALFRSIGDDQGAAVALAGLSTIRRMAGEYEAALSHCHDALELFVRHGDRHGEAVVRIAIGSVWLARGCGATALRWLTDAREMCTEIGDRHREAHARHRIALLHQHRGNLGTAREELDRAITIFGELGDDRCVGYAHRSLGELCLRSGELTHAKLLLVNSLAVHRRDGDRRSEAEAGQLLGELHERLGQVHEAQGLFRRSLEIWSELGADEAAAALRERLCHQPLTMITGGSMLPSATPVTSETAGRRR</sequence>
<evidence type="ECO:0000313" key="8">
    <source>
        <dbReference type="Proteomes" id="UP000754495"/>
    </source>
</evidence>
<dbReference type="InterPro" id="IPR011990">
    <property type="entry name" value="TPR-like_helical_dom_sf"/>
</dbReference>
<protein>
    <submittedName>
        <fullName evidence="7">DNA-binding SARP family transcriptional activator/energy-coupling factor transporter ATP-binding protein EcfA2</fullName>
    </submittedName>
</protein>
<dbReference type="SUPFAM" id="SSF52540">
    <property type="entry name" value="P-loop containing nucleoside triphosphate hydrolases"/>
    <property type="match status" value="1"/>
</dbReference>
<comment type="similarity">
    <text evidence="1">Belongs to the AfsR/DnrI/RedD regulatory family.</text>
</comment>
<dbReference type="InterPro" id="IPR005158">
    <property type="entry name" value="BTAD"/>
</dbReference>
<comment type="caution">
    <text evidence="7">The sequence shown here is derived from an EMBL/GenBank/DDBJ whole genome shotgun (WGS) entry which is preliminary data.</text>
</comment>
<keyword evidence="3 7" id="KW-0238">DNA-binding</keyword>
<dbReference type="Proteomes" id="UP000754495">
    <property type="component" value="Unassembled WGS sequence"/>
</dbReference>
<dbReference type="InterPro" id="IPR001867">
    <property type="entry name" value="OmpR/PhoB-type_DNA-bd"/>
</dbReference>
<dbReference type="Gene3D" id="1.25.40.10">
    <property type="entry name" value="Tetratricopeptide repeat domain"/>
    <property type="match status" value="3"/>
</dbReference>
<evidence type="ECO:0000256" key="3">
    <source>
        <dbReference type="ARBA" id="ARBA00023125"/>
    </source>
</evidence>
<dbReference type="PANTHER" id="PTHR35807">
    <property type="entry name" value="TRANSCRIPTIONAL REGULATOR REDD-RELATED"/>
    <property type="match status" value="1"/>
</dbReference>
<evidence type="ECO:0000256" key="4">
    <source>
        <dbReference type="ARBA" id="ARBA00023163"/>
    </source>
</evidence>
<dbReference type="EMBL" id="JAANOU010000001">
    <property type="protein sequence ID" value="NIH78950.1"/>
    <property type="molecule type" value="Genomic_DNA"/>
</dbReference>
<proteinExistence type="inferred from homology"/>
<keyword evidence="7" id="KW-0067">ATP-binding</keyword>
<dbReference type="PRINTS" id="PR00364">
    <property type="entry name" value="DISEASERSIST"/>
</dbReference>
<dbReference type="SUPFAM" id="SSF48452">
    <property type="entry name" value="TPR-like"/>
    <property type="match status" value="3"/>
</dbReference>
<dbReference type="Gene3D" id="1.10.10.10">
    <property type="entry name" value="Winged helix-like DNA-binding domain superfamily/Winged helix DNA-binding domain"/>
    <property type="match status" value="1"/>
</dbReference>
<evidence type="ECO:0000259" key="6">
    <source>
        <dbReference type="SMART" id="SM01043"/>
    </source>
</evidence>